<feature type="compositionally biased region" description="Pro residues" evidence="1">
    <location>
        <begin position="150"/>
        <end position="164"/>
    </location>
</feature>
<organism evidence="3 4">
    <name type="scientific">Synaphobranchus kaupii</name>
    <name type="common">Kaup's arrowtooth eel</name>
    <dbReference type="NCBI Taxonomy" id="118154"/>
    <lineage>
        <taxon>Eukaryota</taxon>
        <taxon>Metazoa</taxon>
        <taxon>Chordata</taxon>
        <taxon>Craniata</taxon>
        <taxon>Vertebrata</taxon>
        <taxon>Euteleostomi</taxon>
        <taxon>Actinopterygii</taxon>
        <taxon>Neopterygii</taxon>
        <taxon>Teleostei</taxon>
        <taxon>Anguilliformes</taxon>
        <taxon>Synaphobranchidae</taxon>
        <taxon>Synaphobranchus</taxon>
    </lineage>
</organism>
<dbReference type="EMBL" id="JAINUF010000005">
    <property type="protein sequence ID" value="KAJ8359968.1"/>
    <property type="molecule type" value="Genomic_DNA"/>
</dbReference>
<dbReference type="Proteomes" id="UP001152622">
    <property type="component" value="Chromosome 5"/>
</dbReference>
<feature type="signal peptide" evidence="2">
    <location>
        <begin position="1"/>
        <end position="22"/>
    </location>
</feature>
<proteinExistence type="predicted"/>
<feature type="compositionally biased region" description="Low complexity" evidence="1">
    <location>
        <begin position="186"/>
        <end position="200"/>
    </location>
</feature>
<evidence type="ECO:0000256" key="1">
    <source>
        <dbReference type="SAM" id="MobiDB-lite"/>
    </source>
</evidence>
<sequence length="330" mass="36783">MPLRLIALTHAELLLTHQLALSETPTRGDAAHSKCGGFHWHNERKRLIPCLRLSTKSQRYEIDLWQNDCRGHDTLKPLYVAGWCRGPEYNRGPEKVTAAPRARAMEKHERSVSGRPTVTARISLFTRASAAPQDRPSTSGSGRERQTSPFPRPLPRPPVSPPFPRWRLGRPAAFPRGRGAGGDCASTSSGRRPGSTRPVRCGFSGFSFSPQAYPQRKPGSKSQKDASPPRLHAHTDARSNALAREDHNTPLRRCLARLHAHHTSLIRPRCRRPSLRRPWVEAQRLQVVERRPPRVVPCARAAGLIAGVNCDERVRAQGFAGGPRWRTAAF</sequence>
<keyword evidence="4" id="KW-1185">Reference proteome</keyword>
<name>A0A9Q1FJE6_SYNKA</name>
<comment type="caution">
    <text evidence="3">The sequence shown here is derived from an EMBL/GenBank/DDBJ whole genome shotgun (WGS) entry which is preliminary data.</text>
</comment>
<evidence type="ECO:0000313" key="3">
    <source>
        <dbReference type="EMBL" id="KAJ8359968.1"/>
    </source>
</evidence>
<protein>
    <submittedName>
        <fullName evidence="3">Uncharacterized protein</fullName>
    </submittedName>
</protein>
<evidence type="ECO:0000256" key="2">
    <source>
        <dbReference type="SAM" id="SignalP"/>
    </source>
</evidence>
<evidence type="ECO:0000313" key="4">
    <source>
        <dbReference type="Proteomes" id="UP001152622"/>
    </source>
</evidence>
<feature type="compositionally biased region" description="Low complexity" evidence="1">
    <location>
        <begin position="165"/>
        <end position="177"/>
    </location>
</feature>
<keyword evidence="2" id="KW-0732">Signal</keyword>
<feature type="region of interest" description="Disordered" evidence="1">
    <location>
        <begin position="124"/>
        <end position="245"/>
    </location>
</feature>
<dbReference type="AlphaFoldDB" id="A0A9Q1FJE6"/>
<feature type="chain" id="PRO_5040397634" evidence="2">
    <location>
        <begin position="23"/>
        <end position="330"/>
    </location>
</feature>
<reference evidence="3" key="1">
    <citation type="journal article" date="2023" name="Science">
        <title>Genome structures resolve the early diversification of teleost fishes.</title>
        <authorList>
            <person name="Parey E."/>
            <person name="Louis A."/>
            <person name="Montfort J."/>
            <person name="Bouchez O."/>
            <person name="Roques C."/>
            <person name="Iampietro C."/>
            <person name="Lluch J."/>
            <person name="Castinel A."/>
            <person name="Donnadieu C."/>
            <person name="Desvignes T."/>
            <person name="Floi Bucao C."/>
            <person name="Jouanno E."/>
            <person name="Wen M."/>
            <person name="Mejri S."/>
            <person name="Dirks R."/>
            <person name="Jansen H."/>
            <person name="Henkel C."/>
            <person name="Chen W.J."/>
            <person name="Zahm M."/>
            <person name="Cabau C."/>
            <person name="Klopp C."/>
            <person name="Thompson A.W."/>
            <person name="Robinson-Rechavi M."/>
            <person name="Braasch I."/>
            <person name="Lecointre G."/>
            <person name="Bobe J."/>
            <person name="Postlethwait J.H."/>
            <person name="Berthelot C."/>
            <person name="Roest Crollius H."/>
            <person name="Guiguen Y."/>
        </authorList>
    </citation>
    <scope>NUCLEOTIDE SEQUENCE</scope>
    <source>
        <strain evidence="3">WJC10195</strain>
    </source>
</reference>
<accession>A0A9Q1FJE6</accession>
<gene>
    <name evidence="3" type="ORF">SKAU_G00164930</name>
</gene>
<feature type="compositionally biased region" description="Basic and acidic residues" evidence="1">
    <location>
        <begin position="233"/>
        <end position="245"/>
    </location>
</feature>